<evidence type="ECO:0000313" key="1">
    <source>
        <dbReference type="EMBL" id="AWN39853.1"/>
    </source>
</evidence>
<protein>
    <submittedName>
        <fullName evidence="1">Uncharacterized protein</fullName>
    </submittedName>
</protein>
<keyword evidence="2" id="KW-1185">Reference proteome</keyword>
<organism evidence="1 2">
    <name type="scientific">Methylobacterium durans</name>
    <dbReference type="NCBI Taxonomy" id="2202825"/>
    <lineage>
        <taxon>Bacteria</taxon>
        <taxon>Pseudomonadati</taxon>
        <taxon>Pseudomonadota</taxon>
        <taxon>Alphaproteobacteria</taxon>
        <taxon>Hyphomicrobiales</taxon>
        <taxon>Methylobacteriaceae</taxon>
        <taxon>Methylobacterium</taxon>
    </lineage>
</organism>
<dbReference type="AlphaFoldDB" id="A0A2U8W193"/>
<sequence>MLQAILRNGDERLTWLELVRAGYFTHADLQTVEALASLQLGYDACFENGRLDGERARQFCAYVSCLDPKDPPPLWPSELA</sequence>
<dbReference type="RefSeq" id="WP_109887540.1">
    <property type="nucleotide sequence ID" value="NZ_CP029550.1"/>
</dbReference>
<name>A0A2U8W193_9HYPH</name>
<gene>
    <name evidence="1" type="ORF">DK389_04015</name>
</gene>
<proteinExistence type="predicted"/>
<evidence type="ECO:0000313" key="2">
    <source>
        <dbReference type="Proteomes" id="UP000245926"/>
    </source>
</evidence>
<reference evidence="2" key="1">
    <citation type="submission" date="2018-05" db="EMBL/GenBank/DDBJ databases">
        <title>Complete Genome Sequence of Methylobacterium sp. 17SD2-17.</title>
        <authorList>
            <person name="Srinivasan S."/>
        </authorList>
    </citation>
    <scope>NUCLEOTIDE SEQUENCE [LARGE SCALE GENOMIC DNA]</scope>
    <source>
        <strain evidence="2">17SD2-17</strain>
    </source>
</reference>
<dbReference type="EMBL" id="CP029550">
    <property type="protein sequence ID" value="AWN39853.1"/>
    <property type="molecule type" value="Genomic_DNA"/>
</dbReference>
<dbReference type="Proteomes" id="UP000245926">
    <property type="component" value="Chromosome"/>
</dbReference>
<dbReference type="KEGG" id="mets:DK389_04015"/>
<accession>A0A2U8W193</accession>